<keyword evidence="1" id="KW-0812">Transmembrane</keyword>
<evidence type="ECO:0000313" key="2">
    <source>
        <dbReference type="EMBL" id="AFI03850.1"/>
    </source>
</evidence>
<proteinExistence type="predicted"/>
<evidence type="ECO:0008006" key="4">
    <source>
        <dbReference type="Google" id="ProtNLM"/>
    </source>
</evidence>
<keyword evidence="1" id="KW-1133">Transmembrane helix</keyword>
<feature type="transmembrane region" description="Helical" evidence="1">
    <location>
        <begin position="50"/>
        <end position="71"/>
    </location>
</feature>
<gene>
    <name evidence="2" type="ordered locus">HCW_02845</name>
</gene>
<accession>I0ELN1</accession>
<dbReference type="EMBL" id="CP003479">
    <property type="protein sequence ID" value="AFI03850.1"/>
    <property type="molecule type" value="Genomic_DNA"/>
</dbReference>
<feature type="transmembrane region" description="Helical" evidence="1">
    <location>
        <begin position="16"/>
        <end position="38"/>
    </location>
</feature>
<sequence>MNENDFLILGYKLSKLAPYLLVLIVGLFVGFLYVLRTIRKEVFKNRLEKIFYVIQGIGSSMLSTWISFEVIEYFFKLPVSLNVAISGGIGYLGAESLSVFAIGFLEKRFK</sequence>
<dbReference type="RefSeq" id="WP_014660722.1">
    <property type="nucleotide sequence ID" value="NC_017737.1"/>
</dbReference>
<dbReference type="KEGG" id="hce:HCW_02845"/>
<feature type="transmembrane region" description="Helical" evidence="1">
    <location>
        <begin position="83"/>
        <end position="105"/>
    </location>
</feature>
<dbReference type="HOGENOM" id="CLU_143412_0_0_7"/>
<dbReference type="AlphaFoldDB" id="I0ELN1"/>
<dbReference type="STRING" id="182217.HCW_02845"/>
<dbReference type="Proteomes" id="UP000005010">
    <property type="component" value="Chromosome"/>
</dbReference>
<organism evidence="2 3">
    <name type="scientific">Helicobacter cetorum (strain ATCC BAA-429 / MIT 00-7128)</name>
    <dbReference type="NCBI Taxonomy" id="182217"/>
    <lineage>
        <taxon>Bacteria</taxon>
        <taxon>Pseudomonadati</taxon>
        <taxon>Campylobacterota</taxon>
        <taxon>Epsilonproteobacteria</taxon>
        <taxon>Campylobacterales</taxon>
        <taxon>Helicobacteraceae</taxon>
        <taxon>Helicobacter</taxon>
    </lineage>
</organism>
<keyword evidence="1" id="KW-0472">Membrane</keyword>
<keyword evidence="3" id="KW-1185">Reference proteome</keyword>
<evidence type="ECO:0000256" key="1">
    <source>
        <dbReference type="SAM" id="Phobius"/>
    </source>
</evidence>
<dbReference type="PATRIC" id="fig|182217.3.peg.611"/>
<evidence type="ECO:0000313" key="3">
    <source>
        <dbReference type="Proteomes" id="UP000005010"/>
    </source>
</evidence>
<protein>
    <recommendedName>
        <fullName evidence="4">Holin</fullName>
    </recommendedName>
</protein>
<reference evidence="3" key="1">
    <citation type="submission" date="2012-04" db="EMBL/GenBank/DDBJ databases">
        <title>Complete genome sequence of Helicobacter cetorum strain MIT 00-7128.</title>
        <authorList>
            <person name="Kersulyte D."/>
            <person name="Berg D.E."/>
        </authorList>
    </citation>
    <scope>NUCLEOTIDE SEQUENCE [LARGE SCALE GENOMIC DNA]</scope>
    <source>
        <strain evidence="3">MIT 00-7128</strain>
    </source>
</reference>
<name>I0ELN1_HELC0</name>